<dbReference type="EMBL" id="NLAX01000700">
    <property type="protein sequence ID" value="PKS08096.1"/>
    <property type="molecule type" value="Genomic_DNA"/>
</dbReference>
<keyword evidence="2" id="KW-1185">Reference proteome</keyword>
<dbReference type="AlphaFoldDB" id="A0A2N3N6P2"/>
<gene>
    <name evidence="1" type="ORF">jhhlp_005371</name>
</gene>
<organism evidence="1 2">
    <name type="scientific">Lomentospora prolificans</name>
    <dbReference type="NCBI Taxonomy" id="41688"/>
    <lineage>
        <taxon>Eukaryota</taxon>
        <taxon>Fungi</taxon>
        <taxon>Dikarya</taxon>
        <taxon>Ascomycota</taxon>
        <taxon>Pezizomycotina</taxon>
        <taxon>Sordariomycetes</taxon>
        <taxon>Hypocreomycetidae</taxon>
        <taxon>Microascales</taxon>
        <taxon>Microascaceae</taxon>
        <taxon>Lomentospora</taxon>
    </lineage>
</organism>
<dbReference type="Proteomes" id="UP000233524">
    <property type="component" value="Unassembled WGS sequence"/>
</dbReference>
<dbReference type="InParanoid" id="A0A2N3N6P2"/>
<evidence type="ECO:0008006" key="3">
    <source>
        <dbReference type="Google" id="ProtNLM"/>
    </source>
</evidence>
<comment type="caution">
    <text evidence="1">The sequence shown here is derived from an EMBL/GenBank/DDBJ whole genome shotgun (WGS) entry which is preliminary data.</text>
</comment>
<dbReference type="OrthoDB" id="4334193at2759"/>
<dbReference type="VEuPathDB" id="FungiDB:jhhlp_005371"/>
<dbReference type="SUPFAM" id="SSF53187">
    <property type="entry name" value="Zn-dependent exopeptidases"/>
    <property type="match status" value="1"/>
</dbReference>
<dbReference type="Gene3D" id="3.50.30.30">
    <property type="match status" value="1"/>
</dbReference>
<proteinExistence type="predicted"/>
<evidence type="ECO:0000313" key="1">
    <source>
        <dbReference type="EMBL" id="PKS08096.1"/>
    </source>
</evidence>
<evidence type="ECO:0000313" key="2">
    <source>
        <dbReference type="Proteomes" id="UP000233524"/>
    </source>
</evidence>
<dbReference type="Gene3D" id="3.40.630.10">
    <property type="entry name" value="Zn peptidases"/>
    <property type="match status" value="1"/>
</dbReference>
<protein>
    <recommendedName>
        <fullName evidence="3">Peptide hydrolase</fullName>
    </recommendedName>
</protein>
<dbReference type="STRING" id="41688.A0A2N3N6P2"/>
<accession>A0A2N3N6P2</accession>
<reference evidence="1 2" key="1">
    <citation type="journal article" date="2017" name="G3 (Bethesda)">
        <title>First Draft Genome Sequence of the Pathogenic Fungus Lomentospora prolificans (Formerly Scedosporium prolificans).</title>
        <authorList>
            <person name="Luo R."/>
            <person name="Zimin A."/>
            <person name="Workman R."/>
            <person name="Fan Y."/>
            <person name="Pertea G."/>
            <person name="Grossman N."/>
            <person name="Wear M.P."/>
            <person name="Jia B."/>
            <person name="Miller H."/>
            <person name="Casadevall A."/>
            <person name="Timp W."/>
            <person name="Zhang S.X."/>
            <person name="Salzberg S.L."/>
        </authorList>
    </citation>
    <scope>NUCLEOTIDE SEQUENCE [LARGE SCALE GENOMIC DNA]</scope>
    <source>
        <strain evidence="1 2">JHH-5317</strain>
    </source>
</reference>
<name>A0A2N3N6P2_9PEZI</name>
<sequence>MVSASLAESRGPSLDKAWLESEVNYLASLRSRRTGSRTHNQLIDHIQVELESLGFQVSSQMLTFDYDDTSSLTPGKLSIDGKEVTVASSVPYSGHTPEEGVSGRLISLINSSNEPDWTRATGNIAVLSIRNGPLDPRAAFPLWEGSPAWGSTFTGVPSTPANTIVTGLDKAREAGVKGIVYCWENISDVLAWRVYAPFHSPWFNIPALFVSGDAAKSVRLAAGSEAVATLTLTGKLIPDTPTRNIWAIVPGTETPEESVILSTHTDGTNLVEENGHLAIVNYAKTLVEHPPKRTHILLFVTAHIHSAPFSNTKRSTTRWLLDNPEVWNGSSPTVFATCVEHLGAVAWKEDIQRNTYESTNEPHEELLYAATPELASMLYENWDGAIPGLTRVANPHKGPQLQPGEGLPLLQAGIPEISLITAPSWLLNEYPEQFDERALLDVGALERQVSSLAKLWRVVDGKKKEEFGVIEG</sequence>